<reference evidence="1" key="1">
    <citation type="submission" date="2014-09" db="EMBL/GenBank/DDBJ databases">
        <authorList>
            <person name="Magalhaes I.L.F."/>
            <person name="Oliveira U."/>
            <person name="Santos F.R."/>
            <person name="Vidigal T.H.D.A."/>
            <person name="Brescovit A.D."/>
            <person name="Santos A.J."/>
        </authorList>
    </citation>
    <scope>NUCLEOTIDE SEQUENCE</scope>
    <source>
        <tissue evidence="1">Shoot tissue taken approximately 20 cm above the soil surface</tissue>
    </source>
</reference>
<dbReference type="AlphaFoldDB" id="A0A0A9ABR4"/>
<protein>
    <submittedName>
        <fullName evidence="1">Uncharacterized protein</fullName>
    </submittedName>
</protein>
<dbReference type="EMBL" id="GBRH01250512">
    <property type="protein sequence ID" value="JAD47383.1"/>
    <property type="molecule type" value="Transcribed_RNA"/>
</dbReference>
<reference evidence="1" key="2">
    <citation type="journal article" date="2015" name="Data Brief">
        <title>Shoot transcriptome of the giant reed, Arundo donax.</title>
        <authorList>
            <person name="Barrero R.A."/>
            <person name="Guerrero F.D."/>
            <person name="Moolhuijzen P."/>
            <person name="Goolsby J.A."/>
            <person name="Tidwell J."/>
            <person name="Bellgard S.E."/>
            <person name="Bellgard M.I."/>
        </authorList>
    </citation>
    <scope>NUCLEOTIDE SEQUENCE</scope>
    <source>
        <tissue evidence="1">Shoot tissue taken approximately 20 cm above the soil surface</tissue>
    </source>
</reference>
<proteinExistence type="predicted"/>
<evidence type="ECO:0000313" key="1">
    <source>
        <dbReference type="EMBL" id="JAD47383.1"/>
    </source>
</evidence>
<sequence length="52" mass="6077">MFSSCSFFFRINQVIKKDSETKRAPFLLLLFLHPRCFLLINRTPNNTISAPC</sequence>
<name>A0A0A9ABR4_ARUDO</name>
<accession>A0A0A9ABR4</accession>
<organism evidence="1">
    <name type="scientific">Arundo donax</name>
    <name type="common">Giant reed</name>
    <name type="synonym">Donax arundinaceus</name>
    <dbReference type="NCBI Taxonomy" id="35708"/>
    <lineage>
        <taxon>Eukaryota</taxon>
        <taxon>Viridiplantae</taxon>
        <taxon>Streptophyta</taxon>
        <taxon>Embryophyta</taxon>
        <taxon>Tracheophyta</taxon>
        <taxon>Spermatophyta</taxon>
        <taxon>Magnoliopsida</taxon>
        <taxon>Liliopsida</taxon>
        <taxon>Poales</taxon>
        <taxon>Poaceae</taxon>
        <taxon>PACMAD clade</taxon>
        <taxon>Arundinoideae</taxon>
        <taxon>Arundineae</taxon>
        <taxon>Arundo</taxon>
    </lineage>
</organism>